<name>A0ABY1UH13_PSESX</name>
<geneLocation type="plasmid" evidence="2">
    <name>pp5</name>
</geneLocation>
<accession>A0ABY1UH13</accession>
<reference evidence="1 2" key="1">
    <citation type="submission" date="2017-11" db="EMBL/GenBank/DDBJ databases">
        <authorList>
            <person name="Blom J."/>
        </authorList>
    </citation>
    <scope>NUCLEOTIDE SEQUENCE [LARGE SCALE GENOMIC DNA]</scope>
    <source>
        <strain evidence="1 2">CFBP3846</strain>
        <plasmid evidence="2">pp5</plasmid>
    </source>
</reference>
<proteinExistence type="predicted"/>
<protein>
    <submittedName>
        <fullName evidence="1">Uncharacterized protein</fullName>
    </submittedName>
</protein>
<keyword evidence="2" id="KW-1185">Reference proteome</keyword>
<dbReference type="Proteomes" id="UP000239665">
    <property type="component" value="Plasmid PP5"/>
</dbReference>
<organism evidence="1 2">
    <name type="scientific">Pseudomonas syringae pv. avii</name>
    <dbReference type="NCBI Taxonomy" id="663959"/>
    <lineage>
        <taxon>Bacteria</taxon>
        <taxon>Pseudomonadati</taxon>
        <taxon>Pseudomonadota</taxon>
        <taxon>Gammaproteobacteria</taxon>
        <taxon>Pseudomonadales</taxon>
        <taxon>Pseudomonadaceae</taxon>
        <taxon>Pseudomonas</taxon>
        <taxon>Pseudomonas syringae</taxon>
    </lineage>
</organism>
<sequence>MALTGQHFNFHRLLLGQHIGSSKPPVLPRGVNSRLALGGHFYSGGDIQPLAARCAVSAGGR</sequence>
<gene>
    <name evidence="1" type="ORF">CFBP3846_P500049</name>
</gene>
<evidence type="ECO:0000313" key="2">
    <source>
        <dbReference type="Proteomes" id="UP000239665"/>
    </source>
</evidence>
<dbReference type="EMBL" id="LT963407">
    <property type="protein sequence ID" value="SOS30992.1"/>
    <property type="molecule type" value="Genomic_DNA"/>
</dbReference>
<keyword evidence="1" id="KW-0614">Plasmid</keyword>
<evidence type="ECO:0000313" key="1">
    <source>
        <dbReference type="EMBL" id="SOS30992.1"/>
    </source>
</evidence>